<organism evidence="1 2">
    <name type="scientific">Deinococcus multiflagellatus</name>
    <dbReference type="NCBI Taxonomy" id="1656887"/>
    <lineage>
        <taxon>Bacteria</taxon>
        <taxon>Thermotogati</taxon>
        <taxon>Deinococcota</taxon>
        <taxon>Deinococci</taxon>
        <taxon>Deinococcales</taxon>
        <taxon>Deinococcaceae</taxon>
        <taxon>Deinococcus</taxon>
    </lineage>
</organism>
<dbReference type="RefSeq" id="WP_380058417.1">
    <property type="nucleotide sequence ID" value="NZ_JBHSWB010000002.1"/>
</dbReference>
<evidence type="ECO:0000313" key="1">
    <source>
        <dbReference type="EMBL" id="MFC6662451.1"/>
    </source>
</evidence>
<proteinExistence type="predicted"/>
<keyword evidence="2" id="KW-1185">Reference proteome</keyword>
<sequence>MNYGERLASWYFRLNGFIPMPDFVLHHLKSHRVMENERGNHDQRHADVDLLAVRFPHVFEEVGGQPKDWDRSLGALLDSTRPVGVIVEVKTSVTARPTLRRQRLRRSIQRIGLVDQATAHEAADFLHASQGDGLHPVFATPQAVVGTVLVCPQKRINQALLADYTHVIGLEDCLKFIRRRMKKYATEKEASRLMFPDELIQFLAWEAGLPE</sequence>
<gene>
    <name evidence="1" type="ORF">ACFP90_20570</name>
</gene>
<evidence type="ECO:0000313" key="2">
    <source>
        <dbReference type="Proteomes" id="UP001596317"/>
    </source>
</evidence>
<protein>
    <submittedName>
        <fullName evidence="1">Uncharacterized protein</fullName>
    </submittedName>
</protein>
<reference evidence="2" key="1">
    <citation type="journal article" date="2019" name="Int. J. Syst. Evol. Microbiol.">
        <title>The Global Catalogue of Microorganisms (GCM) 10K type strain sequencing project: providing services to taxonomists for standard genome sequencing and annotation.</title>
        <authorList>
            <consortium name="The Broad Institute Genomics Platform"/>
            <consortium name="The Broad Institute Genome Sequencing Center for Infectious Disease"/>
            <person name="Wu L."/>
            <person name="Ma J."/>
        </authorList>
    </citation>
    <scope>NUCLEOTIDE SEQUENCE [LARGE SCALE GENOMIC DNA]</scope>
    <source>
        <strain evidence="2">CCUG 63830</strain>
    </source>
</reference>
<name>A0ABW1ZQ58_9DEIO</name>
<accession>A0ABW1ZQ58</accession>
<comment type="caution">
    <text evidence="1">The sequence shown here is derived from an EMBL/GenBank/DDBJ whole genome shotgun (WGS) entry which is preliminary data.</text>
</comment>
<dbReference type="EMBL" id="JBHSWB010000002">
    <property type="protein sequence ID" value="MFC6662451.1"/>
    <property type="molecule type" value="Genomic_DNA"/>
</dbReference>
<dbReference type="Proteomes" id="UP001596317">
    <property type="component" value="Unassembled WGS sequence"/>
</dbReference>